<feature type="domain" description="Transcriptional adapter 2-alpha/beta-like" evidence="2">
    <location>
        <begin position="201"/>
        <end position="279"/>
    </location>
</feature>
<dbReference type="AlphaFoldDB" id="A0ABD6E829"/>
<accession>A0ABD6E829</accession>
<dbReference type="Pfam" id="PF22941">
    <property type="entry name" value="TADA2A-like_3rd"/>
    <property type="match status" value="1"/>
</dbReference>
<evidence type="ECO:0000256" key="1">
    <source>
        <dbReference type="SAM" id="Coils"/>
    </source>
</evidence>
<gene>
    <name evidence="3" type="ORF">AB6A40_002897</name>
</gene>
<sequence length="414" mass="48420">MNLLSRFSQRFTRSMKHSQKTGHVKAEDHNCRSFRSSYRTNDYISNANVEWKDDEDEYASSNSSEIGVPTVSKSSRLKRKRRLVACHDPYSYGMQTSEEEEGGGCSISISLSPGANGDGHLDEILAKDVNANLKKFSLSKNIHLCEATPTTMYRELIILFDENDEKYLRNMQPEQFFAGSLPDTLPLHKIKKLRKDDMEVLCYLPKRDEFELESNNHAERLISRLNYESFGELDEEDEKLLHDVKLAKFLRYTRIIQGRRATHAVINEHEIIARYIDTKIKKTSEKSRGFNYPPQYYAMLRRQERFRNILTKAHQCLLQSELQQLQELLIENESLNDRIRELERLQNDGVTILKPSQKLGPEYLRARRKKKTFRTGGTSEQKKATQLWNRYKRWTHNQRLNEIPCSDTEGKAEC</sequence>
<proteinExistence type="predicted"/>
<keyword evidence="4" id="KW-1185">Reference proteome</keyword>
<name>A0ABD6E829_9BILA</name>
<dbReference type="EMBL" id="JBGFUD010001369">
    <property type="protein sequence ID" value="MFH4976188.1"/>
    <property type="molecule type" value="Genomic_DNA"/>
</dbReference>
<evidence type="ECO:0000313" key="4">
    <source>
        <dbReference type="Proteomes" id="UP001608902"/>
    </source>
</evidence>
<comment type="caution">
    <text evidence="3">The sequence shown here is derived from an EMBL/GenBank/DDBJ whole genome shotgun (WGS) entry which is preliminary data.</text>
</comment>
<organism evidence="3 4">
    <name type="scientific">Gnathostoma spinigerum</name>
    <dbReference type="NCBI Taxonomy" id="75299"/>
    <lineage>
        <taxon>Eukaryota</taxon>
        <taxon>Metazoa</taxon>
        <taxon>Ecdysozoa</taxon>
        <taxon>Nematoda</taxon>
        <taxon>Chromadorea</taxon>
        <taxon>Rhabditida</taxon>
        <taxon>Spirurina</taxon>
        <taxon>Gnathostomatomorpha</taxon>
        <taxon>Gnathostomatoidea</taxon>
        <taxon>Gnathostomatidae</taxon>
        <taxon>Gnathostoma</taxon>
    </lineage>
</organism>
<dbReference type="Proteomes" id="UP001608902">
    <property type="component" value="Unassembled WGS sequence"/>
</dbReference>
<evidence type="ECO:0000313" key="3">
    <source>
        <dbReference type="EMBL" id="MFH4976188.1"/>
    </source>
</evidence>
<dbReference type="InterPro" id="IPR055141">
    <property type="entry name" value="TADA2A_B-like_dom"/>
</dbReference>
<keyword evidence="1" id="KW-0175">Coiled coil</keyword>
<feature type="coiled-coil region" evidence="1">
    <location>
        <begin position="318"/>
        <end position="345"/>
    </location>
</feature>
<protein>
    <recommendedName>
        <fullName evidence="2">Transcriptional adapter 2-alpha/beta-like domain-containing protein</fullName>
    </recommendedName>
</protein>
<reference evidence="3 4" key="1">
    <citation type="submission" date="2024-08" db="EMBL/GenBank/DDBJ databases">
        <title>Gnathostoma spinigerum genome.</title>
        <authorList>
            <person name="Gonzalez-Bertolin B."/>
            <person name="Monzon S."/>
            <person name="Zaballos A."/>
            <person name="Jimenez P."/>
            <person name="Dekumyoy P."/>
            <person name="Varona S."/>
            <person name="Cuesta I."/>
            <person name="Sumanam S."/>
            <person name="Adisakwattana P."/>
            <person name="Gasser R.B."/>
            <person name="Hernandez-Gonzalez A."/>
            <person name="Young N.D."/>
            <person name="Perteguer M.J."/>
        </authorList>
    </citation>
    <scope>NUCLEOTIDE SEQUENCE [LARGE SCALE GENOMIC DNA]</scope>
    <source>
        <strain evidence="3">AL3</strain>
        <tissue evidence="3">Liver</tissue>
    </source>
</reference>
<evidence type="ECO:0000259" key="2">
    <source>
        <dbReference type="Pfam" id="PF22941"/>
    </source>
</evidence>